<evidence type="ECO:0000313" key="2">
    <source>
        <dbReference type="EMBL" id="OQU89578.1"/>
    </source>
</evidence>
<dbReference type="ExpressionAtlas" id="A0A1W0W598">
    <property type="expression patterns" value="baseline and differential"/>
</dbReference>
<proteinExistence type="predicted"/>
<evidence type="ECO:0000313" key="3">
    <source>
        <dbReference type="Proteomes" id="UP000000768"/>
    </source>
</evidence>
<dbReference type="EMBL" id="CM000761">
    <property type="protein sequence ID" value="OQU89578.1"/>
    <property type="molecule type" value="Genomic_DNA"/>
</dbReference>
<keyword evidence="1" id="KW-0472">Membrane</keyword>
<dbReference type="Proteomes" id="UP000000768">
    <property type="component" value="Chromosome 2"/>
</dbReference>
<feature type="transmembrane region" description="Helical" evidence="1">
    <location>
        <begin position="15"/>
        <end position="33"/>
    </location>
</feature>
<dbReference type="Gramene" id="OQU89578">
    <property type="protein sequence ID" value="OQU89578"/>
    <property type="gene ID" value="SORBI_3002G217166"/>
</dbReference>
<dbReference type="AlphaFoldDB" id="A0A1W0W598"/>
<dbReference type="InParanoid" id="A0A1W0W598"/>
<keyword evidence="1" id="KW-1133">Transmembrane helix</keyword>
<protein>
    <submittedName>
        <fullName evidence="2">Uncharacterized protein</fullName>
    </submittedName>
</protein>
<sequence length="81" mass="9119">MNRCLVQNWDWASTSAGYGPVKLLFFSFIYITFKSCIRIKALIRGHSCICPHAADDNRRERQCGGTCKTQAATIICFNLSV</sequence>
<reference evidence="2 3" key="1">
    <citation type="journal article" date="2009" name="Nature">
        <title>The Sorghum bicolor genome and the diversification of grasses.</title>
        <authorList>
            <person name="Paterson A.H."/>
            <person name="Bowers J.E."/>
            <person name="Bruggmann R."/>
            <person name="Dubchak I."/>
            <person name="Grimwood J."/>
            <person name="Gundlach H."/>
            <person name="Haberer G."/>
            <person name="Hellsten U."/>
            <person name="Mitros T."/>
            <person name="Poliakov A."/>
            <person name="Schmutz J."/>
            <person name="Spannagl M."/>
            <person name="Tang H."/>
            <person name="Wang X."/>
            <person name="Wicker T."/>
            <person name="Bharti A.K."/>
            <person name="Chapman J."/>
            <person name="Feltus F.A."/>
            <person name="Gowik U."/>
            <person name="Grigoriev I.V."/>
            <person name="Lyons E."/>
            <person name="Maher C.A."/>
            <person name="Martis M."/>
            <person name="Narechania A."/>
            <person name="Otillar R.P."/>
            <person name="Penning B.W."/>
            <person name="Salamov A.A."/>
            <person name="Wang Y."/>
            <person name="Zhang L."/>
            <person name="Carpita N.C."/>
            <person name="Freeling M."/>
            <person name="Gingle A.R."/>
            <person name="Hash C.T."/>
            <person name="Keller B."/>
            <person name="Klein P."/>
            <person name="Kresovich S."/>
            <person name="McCann M.C."/>
            <person name="Ming R."/>
            <person name="Peterson D.G."/>
            <person name="Mehboob-ur-Rahman"/>
            <person name="Ware D."/>
            <person name="Westhoff P."/>
            <person name="Mayer K.F."/>
            <person name="Messing J."/>
            <person name="Rokhsar D.S."/>
        </authorList>
    </citation>
    <scope>NUCLEOTIDE SEQUENCE [LARGE SCALE GENOMIC DNA]</scope>
    <source>
        <strain evidence="3">cv. BTx623</strain>
    </source>
</reference>
<keyword evidence="3" id="KW-1185">Reference proteome</keyword>
<reference evidence="3" key="2">
    <citation type="journal article" date="2018" name="Plant J.">
        <title>The Sorghum bicolor reference genome: improved assembly, gene annotations, a transcriptome atlas, and signatures of genome organization.</title>
        <authorList>
            <person name="McCormick R.F."/>
            <person name="Truong S.K."/>
            <person name="Sreedasyam A."/>
            <person name="Jenkins J."/>
            <person name="Shu S."/>
            <person name="Sims D."/>
            <person name="Kennedy M."/>
            <person name="Amirebrahimi M."/>
            <person name="Weers B.D."/>
            <person name="McKinley B."/>
            <person name="Mattison A."/>
            <person name="Morishige D.T."/>
            <person name="Grimwood J."/>
            <person name="Schmutz J."/>
            <person name="Mullet J.E."/>
        </authorList>
    </citation>
    <scope>NUCLEOTIDE SEQUENCE [LARGE SCALE GENOMIC DNA]</scope>
    <source>
        <strain evidence="3">cv. BTx623</strain>
    </source>
</reference>
<accession>A0A1W0W598</accession>
<name>A0A1W0W598_SORBI</name>
<organism evidence="2 3">
    <name type="scientific">Sorghum bicolor</name>
    <name type="common">Sorghum</name>
    <name type="synonym">Sorghum vulgare</name>
    <dbReference type="NCBI Taxonomy" id="4558"/>
    <lineage>
        <taxon>Eukaryota</taxon>
        <taxon>Viridiplantae</taxon>
        <taxon>Streptophyta</taxon>
        <taxon>Embryophyta</taxon>
        <taxon>Tracheophyta</taxon>
        <taxon>Spermatophyta</taxon>
        <taxon>Magnoliopsida</taxon>
        <taxon>Liliopsida</taxon>
        <taxon>Poales</taxon>
        <taxon>Poaceae</taxon>
        <taxon>PACMAD clade</taxon>
        <taxon>Panicoideae</taxon>
        <taxon>Andropogonodae</taxon>
        <taxon>Andropogoneae</taxon>
        <taxon>Sorghinae</taxon>
        <taxon>Sorghum</taxon>
    </lineage>
</organism>
<evidence type="ECO:0000256" key="1">
    <source>
        <dbReference type="SAM" id="Phobius"/>
    </source>
</evidence>
<gene>
    <name evidence="2" type="ORF">SORBI_3002G217166</name>
</gene>
<keyword evidence="1" id="KW-0812">Transmembrane</keyword>